<dbReference type="PANTHER" id="PTHR43085">
    <property type="entry name" value="HEXOKINASE FAMILY MEMBER"/>
    <property type="match status" value="1"/>
</dbReference>
<dbReference type="EMBL" id="BKAR01000011">
    <property type="protein sequence ID" value="GEP84527.1"/>
    <property type="molecule type" value="Genomic_DNA"/>
</dbReference>
<reference evidence="5 6" key="1">
    <citation type="submission" date="2019-07" db="EMBL/GenBank/DDBJ databases">
        <title>Whole genome shotgun sequence of Staphylococcus piscifermentans NBRC 109625.</title>
        <authorList>
            <person name="Hosoyama A."/>
            <person name="Uohara A."/>
            <person name="Ohji S."/>
            <person name="Ichikawa N."/>
        </authorList>
    </citation>
    <scope>NUCLEOTIDE SEQUENCE [LARGE SCALE GENOMIC DNA]</scope>
    <source>
        <strain evidence="5 6">NBRC 109625</strain>
    </source>
</reference>
<protein>
    <submittedName>
        <fullName evidence="5">Fructokinase</fullName>
    </submittedName>
</protein>
<dbReference type="SUPFAM" id="SSF53613">
    <property type="entry name" value="Ribokinase-like"/>
    <property type="match status" value="1"/>
</dbReference>
<sequence>MNKLYAVGEALIDFIPGERDSKLKEVTQFQPQVGGAPTNVASCVAKLGGKSSIITQVGEDAFGEKIEDTLINIGVDTQHLKKTPEANTALAFVSLTKEGERDFAFYRKPSADMLLQTEDLTGLEFDSTDILHFCSVDLVDYPIKHTHVELIDKMLQAEGTVIFDPNLRFPLWDSPDALRETVLEFIPKAHILKISDEELEFISSIKDKDEAITSLFKGNVEIVIYTEGKSGASIYTKEGLIANKDGFNVTVKDTTGAGDAFIGAVIYQLLNHDRNHLIEEGHQYLRFANAVGGLATTEYGAIESLPIRDEVEKFIRGELNE</sequence>
<dbReference type="InterPro" id="IPR050306">
    <property type="entry name" value="PfkB_Carbo_kinase"/>
</dbReference>
<proteinExistence type="inferred from homology"/>
<dbReference type="GO" id="GO:0016301">
    <property type="term" value="F:kinase activity"/>
    <property type="evidence" value="ECO:0007669"/>
    <property type="project" value="UniProtKB-KW"/>
</dbReference>
<dbReference type="Pfam" id="PF00294">
    <property type="entry name" value="PfkB"/>
    <property type="match status" value="1"/>
</dbReference>
<dbReference type="RefSeq" id="WP_095103167.1">
    <property type="nucleotide sequence ID" value="NZ_BKAR01000011.1"/>
</dbReference>
<dbReference type="InterPro" id="IPR002173">
    <property type="entry name" value="Carboh/pur_kinase_PfkB_CS"/>
</dbReference>
<evidence type="ECO:0000256" key="2">
    <source>
        <dbReference type="ARBA" id="ARBA00022679"/>
    </source>
</evidence>
<dbReference type="AlphaFoldDB" id="A0A239TIQ6"/>
<keyword evidence="3 5" id="KW-0418">Kinase</keyword>
<evidence type="ECO:0000256" key="3">
    <source>
        <dbReference type="ARBA" id="ARBA00022777"/>
    </source>
</evidence>
<feature type="domain" description="Carbohydrate kinase PfkB" evidence="4">
    <location>
        <begin position="1"/>
        <end position="307"/>
    </location>
</feature>
<dbReference type="Proteomes" id="UP000321736">
    <property type="component" value="Unassembled WGS sequence"/>
</dbReference>
<dbReference type="PROSITE" id="PS00583">
    <property type="entry name" value="PFKB_KINASES_1"/>
    <property type="match status" value="1"/>
</dbReference>
<name>A0A239TIQ6_9STAP</name>
<comment type="caution">
    <text evidence="5">The sequence shown here is derived from an EMBL/GenBank/DDBJ whole genome shotgun (WGS) entry which is preliminary data.</text>
</comment>
<evidence type="ECO:0000313" key="5">
    <source>
        <dbReference type="EMBL" id="GEP84527.1"/>
    </source>
</evidence>
<evidence type="ECO:0000259" key="4">
    <source>
        <dbReference type="Pfam" id="PF00294"/>
    </source>
</evidence>
<keyword evidence="6" id="KW-1185">Reference proteome</keyword>
<dbReference type="InterPro" id="IPR029056">
    <property type="entry name" value="Ribokinase-like"/>
</dbReference>
<accession>A0A239TIQ6</accession>
<dbReference type="InterPro" id="IPR011611">
    <property type="entry name" value="PfkB_dom"/>
</dbReference>
<evidence type="ECO:0000313" key="6">
    <source>
        <dbReference type="Proteomes" id="UP000321736"/>
    </source>
</evidence>
<organism evidence="5 6">
    <name type="scientific">Staphylococcus piscifermentans</name>
    <dbReference type="NCBI Taxonomy" id="70258"/>
    <lineage>
        <taxon>Bacteria</taxon>
        <taxon>Bacillati</taxon>
        <taxon>Bacillota</taxon>
        <taxon>Bacilli</taxon>
        <taxon>Bacillales</taxon>
        <taxon>Staphylococcaceae</taxon>
        <taxon>Staphylococcus</taxon>
    </lineage>
</organism>
<dbReference type="PANTHER" id="PTHR43085:SF54">
    <property type="entry name" value="PUTATIVE-RELATED"/>
    <property type="match status" value="1"/>
</dbReference>
<dbReference type="CDD" id="cd01167">
    <property type="entry name" value="bac_FRK"/>
    <property type="match status" value="1"/>
</dbReference>
<keyword evidence="2" id="KW-0808">Transferase</keyword>
<comment type="similarity">
    <text evidence="1">Belongs to the carbohydrate kinase PfkB family.</text>
</comment>
<dbReference type="OrthoDB" id="9813569at2"/>
<gene>
    <name evidence="5" type="ORF">SPI02_11120</name>
</gene>
<evidence type="ECO:0000256" key="1">
    <source>
        <dbReference type="ARBA" id="ARBA00010688"/>
    </source>
</evidence>
<dbReference type="Gene3D" id="3.40.1190.20">
    <property type="match status" value="1"/>
</dbReference>
<dbReference type="PROSITE" id="PS00584">
    <property type="entry name" value="PFKB_KINASES_2"/>
    <property type="match status" value="1"/>
</dbReference>